<comment type="caution">
    <text evidence="5">The sequence shown here is derived from an EMBL/GenBank/DDBJ whole genome shotgun (WGS) entry which is preliminary data.</text>
</comment>
<dbReference type="PANTHER" id="PTHR35889">
    <property type="entry name" value="CYCLOINULO-OLIGOSACCHARIDE FRUCTANOTRANSFERASE-RELATED"/>
    <property type="match status" value="1"/>
</dbReference>
<accession>A0A316ARP8</accession>
<dbReference type="EMBL" id="QGDT01000001">
    <property type="protein sequence ID" value="PWJ60111.1"/>
    <property type="molecule type" value="Genomic_DNA"/>
</dbReference>
<feature type="transmembrane region" description="Helical" evidence="1">
    <location>
        <begin position="151"/>
        <end position="168"/>
    </location>
</feature>
<feature type="transmembrane region" description="Helical" evidence="1">
    <location>
        <begin position="119"/>
        <end position="139"/>
    </location>
</feature>
<evidence type="ECO:0000259" key="2">
    <source>
        <dbReference type="Pfam" id="PF07635"/>
    </source>
</evidence>
<dbReference type="RefSeq" id="WP_109672191.1">
    <property type="nucleotide sequence ID" value="NZ_QGDT01000001.1"/>
</dbReference>
<dbReference type="Gene3D" id="3.80.10.10">
    <property type="entry name" value="Ribonuclease Inhibitor"/>
    <property type="match status" value="1"/>
</dbReference>
<dbReference type="OrthoDB" id="713772at2"/>
<dbReference type="PANTHER" id="PTHR35889:SF3">
    <property type="entry name" value="F-BOX DOMAIN-CONTAINING PROTEIN"/>
    <property type="match status" value="1"/>
</dbReference>
<dbReference type="InterPro" id="IPR059177">
    <property type="entry name" value="GH29D-like_dom"/>
</dbReference>
<evidence type="ECO:0000313" key="5">
    <source>
        <dbReference type="EMBL" id="PWJ60111.1"/>
    </source>
</evidence>
<dbReference type="Pfam" id="PF07635">
    <property type="entry name" value="PSCyt1"/>
    <property type="match status" value="1"/>
</dbReference>
<dbReference type="InterPro" id="IPR032675">
    <property type="entry name" value="LRR_dom_sf"/>
</dbReference>
<proteinExistence type="predicted"/>
<keyword evidence="1" id="KW-1133">Transmembrane helix</keyword>
<dbReference type="AlphaFoldDB" id="A0A316ARP8"/>
<evidence type="ECO:0000313" key="6">
    <source>
        <dbReference type="Proteomes" id="UP000245880"/>
    </source>
</evidence>
<gene>
    <name evidence="5" type="ORF">CLV98_101287</name>
</gene>
<feature type="domain" description="GH29D-like beta-sandwich" evidence="4">
    <location>
        <begin position="502"/>
        <end position="554"/>
    </location>
</feature>
<protein>
    <submittedName>
        <fullName evidence="5">Putative membrane protein</fullName>
    </submittedName>
</protein>
<reference evidence="5 6" key="1">
    <citation type="submission" date="2018-03" db="EMBL/GenBank/DDBJ databases">
        <title>Genomic Encyclopedia of Archaeal and Bacterial Type Strains, Phase II (KMG-II): from individual species to whole genera.</title>
        <authorList>
            <person name="Goeker M."/>
        </authorList>
    </citation>
    <scope>NUCLEOTIDE SEQUENCE [LARGE SCALE GENOMIC DNA]</scope>
    <source>
        <strain evidence="5 6">DSM 100346</strain>
    </source>
</reference>
<feature type="domain" description="DUF2231" evidence="3">
    <location>
        <begin position="51"/>
        <end position="171"/>
    </location>
</feature>
<dbReference type="InterPro" id="IPR019251">
    <property type="entry name" value="DUF2231_TM"/>
</dbReference>
<keyword evidence="6" id="KW-1185">Reference proteome</keyword>
<dbReference type="SUPFAM" id="SSF46626">
    <property type="entry name" value="Cytochrome c"/>
    <property type="match status" value="1"/>
</dbReference>
<evidence type="ECO:0000259" key="4">
    <source>
        <dbReference type="Pfam" id="PF13290"/>
    </source>
</evidence>
<dbReference type="Proteomes" id="UP000245880">
    <property type="component" value="Unassembled WGS sequence"/>
</dbReference>
<keyword evidence="1" id="KW-0472">Membrane</keyword>
<keyword evidence="1" id="KW-0812">Transmembrane</keyword>
<dbReference type="InterPro" id="IPR011429">
    <property type="entry name" value="Cyt_c_Planctomycete-type"/>
</dbReference>
<feature type="transmembrane region" description="Helical" evidence="1">
    <location>
        <begin position="54"/>
        <end position="73"/>
    </location>
</feature>
<dbReference type="InterPro" id="IPR036909">
    <property type="entry name" value="Cyt_c-like_dom_sf"/>
</dbReference>
<dbReference type="GO" id="GO:0020037">
    <property type="term" value="F:heme binding"/>
    <property type="evidence" value="ECO:0007669"/>
    <property type="project" value="InterPro"/>
</dbReference>
<feature type="transmembrane region" description="Helical" evidence="1">
    <location>
        <begin position="12"/>
        <end position="34"/>
    </location>
</feature>
<dbReference type="Pfam" id="PF09990">
    <property type="entry name" value="DUF2231"/>
    <property type="match status" value="1"/>
</dbReference>
<sequence length="726" mass="81061">MSRPTTESTWPFDLKAIVYNMAFFLNGLLLFLLVFEEQFTVPGWLQPLGRLHPLVLHFPLVVLLLYAFWVLLVEKPDSVRWHQQLSEMLLLLGVFTAVIAAFSGFILSHEAGYEGETLFWHKWLGIWISVGSAAWFGLIRYLPPWKLYAKLVAGSMVVALLIGGHLGGNLTHGEDFLTGAFLPSKEDTPRVAMEQAFVYEHLVQPVLEQKCYSCHNDQKAKGELRMQTQDLLLKGGKNGILWDTTQANLGLLISRLHLPIDDKKHMPPRGKPQLTDEEVVLLAAWVKGGSRFDQKVAELEATDPVYAYAQKVIGGDRQQDHYDFEAASADQIAKLNTSYRLIAPLATGSPALAVNFYNRAQFKASDIQDILPLKEQVVSMDLSKMPIKDEDLKLVGQFTQLRTLILNFTDLQGTSLGELSGLAHMKLLSLSGTAVKSQHLEPLKRLPALQKVFVWSTGISPQELAQLKWPNGPEFQSGFDGDTVVIALTPPVIENEKTFLKRGTQVSLRHQIPGVSMRYTLDGSEPDSLLANLYKGPITIDKNTNLKVKAFKPGWLGSAKRDKLFLIAGQPIDSVRLLYEPEKKYSALGAAALNDGIKSDAAMGSGKWLGYRNTDFGAMLHFDKPVTLSSVTLSMFRKLDSYIFPPVKIEVWGGPDEEHLKRLKVIQVDVPKEKSLNMSNISYTTDFPSQDLSCIKVMAYPLSKLPVWHPGKGEKAWIFIDELLVN</sequence>
<organism evidence="5 6">
    <name type="scientific">Dyadobacter jejuensis</name>
    <dbReference type="NCBI Taxonomy" id="1082580"/>
    <lineage>
        <taxon>Bacteria</taxon>
        <taxon>Pseudomonadati</taxon>
        <taxon>Bacteroidota</taxon>
        <taxon>Cytophagia</taxon>
        <taxon>Cytophagales</taxon>
        <taxon>Spirosomataceae</taxon>
        <taxon>Dyadobacter</taxon>
    </lineage>
</organism>
<feature type="domain" description="Cytochrome C Planctomycete-type" evidence="2">
    <location>
        <begin position="211"/>
        <end position="270"/>
    </location>
</feature>
<evidence type="ECO:0000256" key="1">
    <source>
        <dbReference type="SAM" id="Phobius"/>
    </source>
</evidence>
<dbReference type="GO" id="GO:0009055">
    <property type="term" value="F:electron transfer activity"/>
    <property type="evidence" value="ECO:0007669"/>
    <property type="project" value="InterPro"/>
</dbReference>
<evidence type="ECO:0000259" key="3">
    <source>
        <dbReference type="Pfam" id="PF09990"/>
    </source>
</evidence>
<feature type="transmembrane region" description="Helical" evidence="1">
    <location>
        <begin position="85"/>
        <end position="107"/>
    </location>
</feature>
<dbReference type="Pfam" id="PF13290">
    <property type="entry name" value="CHB_HEX_C_1"/>
    <property type="match status" value="1"/>
</dbReference>
<dbReference type="SUPFAM" id="SSF52058">
    <property type="entry name" value="L domain-like"/>
    <property type="match status" value="1"/>
</dbReference>
<name>A0A316ARP8_9BACT</name>